<dbReference type="RefSeq" id="WP_160773710.1">
    <property type="nucleotide sequence ID" value="NZ_WUMV01000001.1"/>
</dbReference>
<evidence type="ECO:0000313" key="2">
    <source>
        <dbReference type="EMBL" id="MXN63454.1"/>
    </source>
</evidence>
<dbReference type="Gene3D" id="3.50.30.50">
    <property type="entry name" value="Putative cyclase"/>
    <property type="match status" value="1"/>
</dbReference>
<evidence type="ECO:0000313" key="3">
    <source>
        <dbReference type="Proteomes" id="UP000433101"/>
    </source>
</evidence>
<dbReference type="SUPFAM" id="SSF102198">
    <property type="entry name" value="Putative cyclase"/>
    <property type="match status" value="1"/>
</dbReference>
<sequence length="363" mass="38192">MRKLALLTGLAALLASGVAFAQSDEDRALLQRSLEQTPTAPWADGDQAGMANTQGPGTWLRCAAHLTKPGAKVYELSHLRSNDMPMSPFGAPLAYEYRPTVGIPGTRHAFNGENVKSGEPGAQGTQMDALGHFAYLGEPWTGEGDFPADGATYYGGRPQSEVKPTPDSPLLKLGIEHAQPVVTSAVLLDAAAHLNGGKPLEPGTLVTAADIEAMLEAQGLSWRGIVPGDVVFIHTGWGALWDDAEASKRYYTMGPGLARDAAEMLAEKNVVLIALDNPFTDPVADGQLQGKAAPPQGMEEGLPFVIHHLNLAVNGIHNIQNVRLKEIAADKVWTSCAIILPLRSKGASGSPVRPVAIGAPQGG</sequence>
<proteinExistence type="predicted"/>
<gene>
    <name evidence="2" type="ORF">GR183_00930</name>
</gene>
<keyword evidence="1" id="KW-0732">Signal</keyword>
<feature type="signal peptide" evidence="1">
    <location>
        <begin position="1"/>
        <end position="21"/>
    </location>
</feature>
<organism evidence="2 3">
    <name type="scientific">Stappia sediminis</name>
    <dbReference type="NCBI Taxonomy" id="2692190"/>
    <lineage>
        <taxon>Bacteria</taxon>
        <taxon>Pseudomonadati</taxon>
        <taxon>Pseudomonadota</taxon>
        <taxon>Alphaproteobacteria</taxon>
        <taxon>Hyphomicrobiales</taxon>
        <taxon>Stappiaceae</taxon>
        <taxon>Stappia</taxon>
    </lineage>
</organism>
<evidence type="ECO:0000256" key="1">
    <source>
        <dbReference type="SAM" id="SignalP"/>
    </source>
</evidence>
<dbReference type="Pfam" id="PF04199">
    <property type="entry name" value="Cyclase"/>
    <property type="match status" value="1"/>
</dbReference>
<name>A0A7X3LQY2_9HYPH</name>
<keyword evidence="3" id="KW-1185">Reference proteome</keyword>
<comment type="caution">
    <text evidence="2">The sequence shown here is derived from an EMBL/GenBank/DDBJ whole genome shotgun (WGS) entry which is preliminary data.</text>
</comment>
<feature type="chain" id="PRO_5031574129" evidence="1">
    <location>
        <begin position="22"/>
        <end position="363"/>
    </location>
</feature>
<dbReference type="PANTHER" id="PTHR34861">
    <property type="match status" value="1"/>
</dbReference>
<dbReference type="EMBL" id="WUMV01000001">
    <property type="protein sequence ID" value="MXN63454.1"/>
    <property type="molecule type" value="Genomic_DNA"/>
</dbReference>
<dbReference type="InterPro" id="IPR037175">
    <property type="entry name" value="KFase_sf"/>
</dbReference>
<dbReference type="GO" id="GO:0019441">
    <property type="term" value="P:L-tryptophan catabolic process to kynurenine"/>
    <property type="evidence" value="ECO:0007669"/>
    <property type="project" value="InterPro"/>
</dbReference>
<accession>A0A7X3LQY2</accession>
<dbReference type="Proteomes" id="UP000433101">
    <property type="component" value="Unassembled WGS sequence"/>
</dbReference>
<dbReference type="AlphaFoldDB" id="A0A7X3LQY2"/>
<dbReference type="GO" id="GO:0004061">
    <property type="term" value="F:arylformamidase activity"/>
    <property type="evidence" value="ECO:0007669"/>
    <property type="project" value="InterPro"/>
</dbReference>
<protein>
    <submittedName>
        <fullName evidence="2">Cyclase family protein</fullName>
    </submittedName>
</protein>
<reference evidence="2 3" key="1">
    <citation type="submission" date="2019-12" db="EMBL/GenBank/DDBJ databases">
        <authorList>
            <person name="Li M."/>
        </authorList>
    </citation>
    <scope>NUCLEOTIDE SEQUENCE [LARGE SCALE GENOMIC DNA]</scope>
    <source>
        <strain evidence="2 3">GBMRC 2046</strain>
    </source>
</reference>
<dbReference type="InterPro" id="IPR007325">
    <property type="entry name" value="KFase/CYL"/>
</dbReference>
<dbReference type="PANTHER" id="PTHR34861:SF10">
    <property type="entry name" value="CYCLASE"/>
    <property type="match status" value="1"/>
</dbReference>